<reference evidence="1 2" key="1">
    <citation type="submission" date="2020-04" db="EMBL/GenBank/DDBJ databases">
        <authorList>
            <person name="Depoorter E."/>
        </authorList>
    </citation>
    <scope>NUCLEOTIDE SEQUENCE [LARGE SCALE GENOMIC DNA]</scope>
    <source>
        <strain evidence="1 2">BCC0217</strain>
    </source>
</reference>
<evidence type="ECO:0000313" key="2">
    <source>
        <dbReference type="Proteomes" id="UP000494301"/>
    </source>
</evidence>
<evidence type="ECO:0000313" key="1">
    <source>
        <dbReference type="EMBL" id="CAB3968687.1"/>
    </source>
</evidence>
<proteinExistence type="predicted"/>
<keyword evidence="1" id="KW-0808">Transferase</keyword>
<dbReference type="RefSeq" id="WP_174976655.1">
    <property type="nucleotide sequence ID" value="NZ_CABVQF010000002.1"/>
</dbReference>
<protein>
    <submittedName>
        <fullName evidence="1">Acyltransferase</fullName>
    </submittedName>
</protein>
<gene>
    <name evidence="1" type="ORF">BLA3211_05111</name>
</gene>
<keyword evidence="1" id="KW-0012">Acyltransferase</keyword>
<sequence length="81" mass="9043">MNPESPGRVDRIDAMRVVAVLPVIRTHHARRFVSLAGARQWLDTRQRTVNVGRIGGVVFFGVSSFLIGKRPVDAVQDPVRH</sequence>
<organism evidence="1 2">
    <name type="scientific">Burkholderia aenigmatica</name>
    <dbReference type="NCBI Taxonomy" id="2015348"/>
    <lineage>
        <taxon>Bacteria</taxon>
        <taxon>Pseudomonadati</taxon>
        <taxon>Pseudomonadota</taxon>
        <taxon>Betaproteobacteria</taxon>
        <taxon>Burkholderiales</taxon>
        <taxon>Burkholderiaceae</taxon>
        <taxon>Burkholderia</taxon>
        <taxon>Burkholderia cepacia complex</taxon>
    </lineage>
</organism>
<name>A0A6J5JAL3_9BURK</name>
<dbReference type="EMBL" id="CABWIL020000019">
    <property type="protein sequence ID" value="CAB3968687.1"/>
    <property type="molecule type" value="Genomic_DNA"/>
</dbReference>
<dbReference type="AlphaFoldDB" id="A0A6J5JAL3"/>
<dbReference type="Proteomes" id="UP000494301">
    <property type="component" value="Unassembled WGS sequence"/>
</dbReference>
<accession>A0A6J5JAL3</accession>
<dbReference type="GO" id="GO:0016746">
    <property type="term" value="F:acyltransferase activity"/>
    <property type="evidence" value="ECO:0007669"/>
    <property type="project" value="UniProtKB-KW"/>
</dbReference>